<dbReference type="Gene3D" id="2.40.30.170">
    <property type="match status" value="1"/>
</dbReference>
<keyword evidence="9" id="KW-1185">Reference proteome</keyword>
<dbReference type="Pfam" id="PF25944">
    <property type="entry name" value="Beta-barrel_RND"/>
    <property type="match status" value="1"/>
</dbReference>
<evidence type="ECO:0000256" key="2">
    <source>
        <dbReference type="ARBA" id="ARBA00009477"/>
    </source>
</evidence>
<dbReference type="GO" id="GO:0022857">
    <property type="term" value="F:transmembrane transporter activity"/>
    <property type="evidence" value="ECO:0007669"/>
    <property type="project" value="InterPro"/>
</dbReference>
<dbReference type="GO" id="GO:0030313">
    <property type="term" value="C:cell envelope"/>
    <property type="evidence" value="ECO:0007669"/>
    <property type="project" value="UniProtKB-SubCell"/>
</dbReference>
<evidence type="ECO:0000259" key="7">
    <source>
        <dbReference type="Pfam" id="PF25967"/>
    </source>
</evidence>
<evidence type="ECO:0000313" key="9">
    <source>
        <dbReference type="Proteomes" id="UP000261174"/>
    </source>
</evidence>
<name>A0A3E1NXF0_9BACT</name>
<dbReference type="Gene3D" id="2.40.50.100">
    <property type="match status" value="1"/>
</dbReference>
<feature type="domain" description="Multidrug resistance protein MdtA-like C-terminal permuted SH3" evidence="7">
    <location>
        <begin position="312"/>
        <end position="372"/>
    </location>
</feature>
<dbReference type="AlphaFoldDB" id="A0A3E1NXF0"/>
<feature type="domain" description="Multidrug resistance protein MdtA-like beta-barrel" evidence="6">
    <location>
        <begin position="219"/>
        <end position="307"/>
    </location>
</feature>
<dbReference type="InterPro" id="IPR058624">
    <property type="entry name" value="MdtA-like_HH"/>
</dbReference>
<comment type="caution">
    <text evidence="8">The sequence shown here is derived from an EMBL/GenBank/DDBJ whole genome shotgun (WGS) entry which is preliminary data.</text>
</comment>
<keyword evidence="3" id="KW-0175">Coiled coil</keyword>
<feature type="domain" description="Multidrug resistance protein MdtA-like barrel-sandwich hybrid" evidence="5">
    <location>
        <begin position="73"/>
        <end position="211"/>
    </location>
</feature>
<evidence type="ECO:0000256" key="1">
    <source>
        <dbReference type="ARBA" id="ARBA00004196"/>
    </source>
</evidence>
<dbReference type="EMBL" id="QTJV01000009">
    <property type="protein sequence ID" value="RFM32601.1"/>
    <property type="molecule type" value="Genomic_DNA"/>
</dbReference>
<dbReference type="Pfam" id="PF25876">
    <property type="entry name" value="HH_MFP_RND"/>
    <property type="match status" value="1"/>
</dbReference>
<dbReference type="InterPro" id="IPR058625">
    <property type="entry name" value="MdtA-like_BSH"/>
</dbReference>
<evidence type="ECO:0000313" key="8">
    <source>
        <dbReference type="EMBL" id="RFM32601.1"/>
    </source>
</evidence>
<evidence type="ECO:0000259" key="4">
    <source>
        <dbReference type="Pfam" id="PF25876"/>
    </source>
</evidence>
<dbReference type="InterPro" id="IPR006143">
    <property type="entry name" value="RND_pump_MFP"/>
</dbReference>
<protein>
    <submittedName>
        <fullName evidence="8">Efflux RND transporter periplasmic adaptor subunit</fullName>
    </submittedName>
</protein>
<dbReference type="Pfam" id="PF25967">
    <property type="entry name" value="RND-MFP_C"/>
    <property type="match status" value="1"/>
</dbReference>
<evidence type="ECO:0000259" key="6">
    <source>
        <dbReference type="Pfam" id="PF25944"/>
    </source>
</evidence>
<dbReference type="PANTHER" id="PTHR30158:SF23">
    <property type="entry name" value="MULTIDRUG RESISTANCE PROTEIN MEXA"/>
    <property type="match status" value="1"/>
</dbReference>
<dbReference type="GO" id="GO:0005886">
    <property type="term" value="C:plasma membrane"/>
    <property type="evidence" value="ECO:0007669"/>
    <property type="project" value="TreeGrafter"/>
</dbReference>
<dbReference type="Gene3D" id="1.10.287.470">
    <property type="entry name" value="Helix hairpin bin"/>
    <property type="match status" value="1"/>
</dbReference>
<dbReference type="InterPro" id="IPR058626">
    <property type="entry name" value="MdtA-like_b-barrel"/>
</dbReference>
<feature type="domain" description="Multidrug resistance protein MdtA-like alpha-helical hairpin" evidence="4">
    <location>
        <begin position="112"/>
        <end position="181"/>
    </location>
</feature>
<evidence type="ECO:0000259" key="5">
    <source>
        <dbReference type="Pfam" id="PF25917"/>
    </source>
</evidence>
<gene>
    <name evidence="8" type="ORF">DXN04_23275</name>
</gene>
<dbReference type="Gene3D" id="2.40.420.20">
    <property type="match status" value="1"/>
</dbReference>
<accession>A0A3E1NXF0</accession>
<feature type="coiled-coil region" evidence="3">
    <location>
        <begin position="150"/>
        <end position="177"/>
    </location>
</feature>
<dbReference type="Pfam" id="PF25917">
    <property type="entry name" value="BSH_RND"/>
    <property type="match status" value="1"/>
</dbReference>
<dbReference type="SUPFAM" id="SSF111369">
    <property type="entry name" value="HlyD-like secretion proteins"/>
    <property type="match status" value="1"/>
</dbReference>
<comment type="similarity">
    <text evidence="2">Belongs to the membrane fusion protein (MFP) (TC 8.A.1) family.</text>
</comment>
<dbReference type="NCBIfam" id="TIGR01730">
    <property type="entry name" value="RND_mfp"/>
    <property type="match status" value="1"/>
</dbReference>
<dbReference type="Proteomes" id="UP000261174">
    <property type="component" value="Unassembled WGS sequence"/>
</dbReference>
<dbReference type="PANTHER" id="PTHR30158">
    <property type="entry name" value="ACRA/E-RELATED COMPONENT OF DRUG EFFLUX TRANSPORTER"/>
    <property type="match status" value="1"/>
</dbReference>
<dbReference type="RefSeq" id="WP_116855794.1">
    <property type="nucleotide sequence ID" value="NZ_QTJV01000009.1"/>
</dbReference>
<dbReference type="GO" id="GO:0046677">
    <property type="term" value="P:response to antibiotic"/>
    <property type="evidence" value="ECO:0007669"/>
    <property type="project" value="TreeGrafter"/>
</dbReference>
<dbReference type="OrthoDB" id="9801814at2"/>
<comment type="subcellular location">
    <subcellularLocation>
        <location evidence="1">Cell envelope</location>
    </subcellularLocation>
</comment>
<sequence>MNYLLQQAHKKHGPVGLLYSIIIVAFLSSCASSSAKPENAGQPAAVLPVLKVAAVPATTYREYNATLEGKVNVEIRPQVDGYLDKIFVDEGAYVKAGQPLFRINDRPYQEQLSNASALLLAAQANEEKALVEVNRLTPLVQNNVVSDVQLKTANAAYQAAKANVAQAQANVSNARINVGYTLITAPVSGYIGRIPFKTGSLVGRGETQPLTLLSDVNEVYAYFSMSEIDFLKFKNKIAGNTVADKVKQLPAVELVLPDNSIYSEKGHVETMEGQFDKTMGAVSFRASFPNSAGLLRSGNTGKVRIPEQLSAALLVPQEATFELQDKVFVFTVGDSNKVASKPITISGKNGAYYFVEKGLQAGESIVYAGLGRLQDGAVITPQPISLDSLLKVKPL</sequence>
<dbReference type="InterPro" id="IPR058627">
    <property type="entry name" value="MdtA-like_C"/>
</dbReference>
<evidence type="ECO:0000256" key="3">
    <source>
        <dbReference type="SAM" id="Coils"/>
    </source>
</evidence>
<reference evidence="8 9" key="1">
    <citation type="submission" date="2018-08" db="EMBL/GenBank/DDBJ databases">
        <title>Chitinophaga sp. K20C18050901, a novel bacterium isolated from forest soil.</title>
        <authorList>
            <person name="Wang C."/>
        </authorList>
    </citation>
    <scope>NUCLEOTIDE SEQUENCE [LARGE SCALE GENOMIC DNA]</scope>
    <source>
        <strain evidence="8 9">K20C18050901</strain>
    </source>
</reference>
<proteinExistence type="inferred from homology"/>
<organism evidence="8 9">
    <name type="scientific">Chitinophaga silvisoli</name>
    <dbReference type="NCBI Taxonomy" id="2291814"/>
    <lineage>
        <taxon>Bacteria</taxon>
        <taxon>Pseudomonadati</taxon>
        <taxon>Bacteroidota</taxon>
        <taxon>Chitinophagia</taxon>
        <taxon>Chitinophagales</taxon>
        <taxon>Chitinophagaceae</taxon>
        <taxon>Chitinophaga</taxon>
    </lineage>
</organism>